<dbReference type="SUPFAM" id="SSF52540">
    <property type="entry name" value="P-loop containing nucleoside triphosphate hydrolases"/>
    <property type="match status" value="1"/>
</dbReference>
<comment type="caution">
    <text evidence="5">The sequence shown here is derived from an EMBL/GenBank/DDBJ whole genome shotgun (WGS) entry which is preliminary data.</text>
</comment>
<evidence type="ECO:0000256" key="2">
    <source>
        <dbReference type="ARBA" id="ARBA00023125"/>
    </source>
</evidence>
<dbReference type="PANTHER" id="PTHR47691">
    <property type="entry name" value="REGULATOR-RELATED"/>
    <property type="match status" value="1"/>
</dbReference>
<protein>
    <submittedName>
        <fullName evidence="5">Putative ATPase/DNA-binding SARP family transcriptional activator</fullName>
    </submittedName>
</protein>
<dbReference type="EMBL" id="JACHMH010000001">
    <property type="protein sequence ID" value="MBB4678710.1"/>
    <property type="molecule type" value="Genomic_DNA"/>
</dbReference>
<name>A0A7W7FV66_9PSEU</name>
<dbReference type="SUPFAM" id="SSF48452">
    <property type="entry name" value="TPR-like"/>
    <property type="match status" value="1"/>
</dbReference>
<dbReference type="InterPro" id="IPR001867">
    <property type="entry name" value="OmpR/PhoB-type_DNA-bd"/>
</dbReference>
<dbReference type="Gene3D" id="1.10.10.10">
    <property type="entry name" value="Winged helix-like DNA-binding domain superfamily/Winged helix DNA-binding domain"/>
    <property type="match status" value="1"/>
</dbReference>
<reference evidence="5 6" key="1">
    <citation type="submission" date="2020-08" db="EMBL/GenBank/DDBJ databases">
        <title>Sequencing the genomes of 1000 actinobacteria strains.</title>
        <authorList>
            <person name="Klenk H.-P."/>
        </authorList>
    </citation>
    <scope>NUCLEOTIDE SEQUENCE [LARGE SCALE GENOMIC DNA]</scope>
    <source>
        <strain evidence="5 6">DSM 44230</strain>
    </source>
</reference>
<proteinExistence type="inferred from homology"/>
<dbReference type="AlphaFoldDB" id="A0A7W7FV66"/>
<dbReference type="InterPro" id="IPR016032">
    <property type="entry name" value="Sig_transdc_resp-reg_C-effctor"/>
</dbReference>
<accession>A0A7W7FV66</accession>
<keyword evidence="6" id="KW-1185">Reference proteome</keyword>
<dbReference type="PROSITE" id="PS51755">
    <property type="entry name" value="OMPR_PHOB"/>
    <property type="match status" value="1"/>
</dbReference>
<dbReference type="SUPFAM" id="SSF46894">
    <property type="entry name" value="C-terminal effector domain of the bipartite response regulators"/>
    <property type="match status" value="1"/>
</dbReference>
<feature type="DNA-binding region" description="OmpR/PhoB-type" evidence="3">
    <location>
        <begin position="1"/>
        <end position="93"/>
    </location>
</feature>
<dbReference type="Pfam" id="PF00486">
    <property type="entry name" value="Trans_reg_C"/>
    <property type="match status" value="1"/>
</dbReference>
<dbReference type="Proteomes" id="UP000533598">
    <property type="component" value="Unassembled WGS sequence"/>
</dbReference>
<evidence type="ECO:0000256" key="1">
    <source>
        <dbReference type="ARBA" id="ARBA00005820"/>
    </source>
</evidence>
<dbReference type="SMART" id="SM00862">
    <property type="entry name" value="Trans_reg_C"/>
    <property type="match status" value="1"/>
</dbReference>
<evidence type="ECO:0000259" key="4">
    <source>
        <dbReference type="PROSITE" id="PS51755"/>
    </source>
</evidence>
<dbReference type="SMART" id="SM01043">
    <property type="entry name" value="BTAD"/>
    <property type="match status" value="1"/>
</dbReference>
<dbReference type="Gene3D" id="1.25.40.10">
    <property type="entry name" value="Tetratricopeptide repeat domain"/>
    <property type="match status" value="2"/>
</dbReference>
<dbReference type="GO" id="GO:0006355">
    <property type="term" value="P:regulation of DNA-templated transcription"/>
    <property type="evidence" value="ECO:0007669"/>
    <property type="project" value="InterPro"/>
</dbReference>
<evidence type="ECO:0000313" key="5">
    <source>
        <dbReference type="EMBL" id="MBB4678710.1"/>
    </source>
</evidence>
<dbReference type="InterPro" id="IPR011990">
    <property type="entry name" value="TPR-like_helical_dom_sf"/>
</dbReference>
<feature type="domain" description="OmpR/PhoB-type" evidence="4">
    <location>
        <begin position="1"/>
        <end position="93"/>
    </location>
</feature>
<dbReference type="RefSeq" id="WP_185004549.1">
    <property type="nucleotide sequence ID" value="NZ_JACHMH010000001.1"/>
</dbReference>
<dbReference type="PANTHER" id="PTHR47691:SF3">
    <property type="entry name" value="HTH-TYPE TRANSCRIPTIONAL REGULATOR RV0890C-RELATED"/>
    <property type="match status" value="1"/>
</dbReference>
<sequence length="904" mass="96444">MLTCHVLGHTEVTCDGLPVQLGGPVPRRLLTALIAARGDVLSYPALATAVWGEPGPARATATLQVYVSRLRGLLGPADRHRLARGHGGYQLIIPPEWTDVARFEAGLARARRLLPTDPAAALPAVEQALRLWRGRPYLDLPGAELIEAETSRLVELHQVALETRAAARLAGGDAAGAVPELDLLITETPYRESRWALLVLALYRGGRQADALAALRRARTVLAEDLGIDPGPELRDLEHQVLAQDPHLLQPTTPPRQALVTPLTSFTGRDTELADLGTRLRAHRLVTLTGPAGVGKTRLALEHANRVRDTDGPWLVRLADLADGTLLLGTVATATGISGADPDTVLAGLATRTGTLVLDNCEHLTDPVAEFAIRLLNTCPGLRLLITSREQLGLDGEQVIPVRPLAIRLPDGTPGPAVALLTDRVQAVHPGWQPSPAEADDLEALCTALDGLPLALELAAARSRILGPREILDRLDDRFTLLGEVPRGSLTPHRTLRAAIEWSVHLLSDADRAFLHRLWPFDGGFTYTAAAAVHQPEPLAALSSLVAKSVLSADTTGNPTRYRLLESVREYCREHDPAPARSAAAHAHWVRTLVAASAEDLNFPHDGQIIRSLTTELPNLRAGIRHDITHDPVQALRTIGLLGWFWIRGGHFAEAAALLDAARTAAPDAPALDRARALIVRGDLLGFSGAGLLSAEVPYLEAIALAATGDTPEHRALRGRAHYQAAFGAIALADPARATHHAEAALALGESVTEPWLTAGARMAHGAALVLSGQSAAGESELAEAAELARRHNLPWLEGWATHHLGQALLLRARTTPHLATAALTALRTALDRYLRTEDISFTLIVLTTLATALHQFGAPGQGAEVLAAVHRERLRHGIQPEAILAGATSLSGREFLPAAIAGE</sequence>
<keyword evidence="2 3" id="KW-0238">DNA-binding</keyword>
<dbReference type="InterPro" id="IPR036388">
    <property type="entry name" value="WH-like_DNA-bd_sf"/>
</dbReference>
<organism evidence="5 6">
    <name type="scientific">Crossiella cryophila</name>
    <dbReference type="NCBI Taxonomy" id="43355"/>
    <lineage>
        <taxon>Bacteria</taxon>
        <taxon>Bacillati</taxon>
        <taxon>Actinomycetota</taxon>
        <taxon>Actinomycetes</taxon>
        <taxon>Pseudonocardiales</taxon>
        <taxon>Pseudonocardiaceae</taxon>
        <taxon>Crossiella</taxon>
    </lineage>
</organism>
<dbReference type="GO" id="GO:0003677">
    <property type="term" value="F:DNA binding"/>
    <property type="evidence" value="ECO:0007669"/>
    <property type="project" value="UniProtKB-UniRule"/>
</dbReference>
<evidence type="ECO:0000256" key="3">
    <source>
        <dbReference type="PROSITE-ProRule" id="PRU01091"/>
    </source>
</evidence>
<dbReference type="InterPro" id="IPR027417">
    <property type="entry name" value="P-loop_NTPase"/>
</dbReference>
<dbReference type="Pfam" id="PF03704">
    <property type="entry name" value="BTAD"/>
    <property type="match status" value="1"/>
</dbReference>
<evidence type="ECO:0000313" key="6">
    <source>
        <dbReference type="Proteomes" id="UP000533598"/>
    </source>
</evidence>
<gene>
    <name evidence="5" type="ORF">HNR67_004828</name>
</gene>
<dbReference type="InterPro" id="IPR005158">
    <property type="entry name" value="BTAD"/>
</dbReference>
<dbReference type="GO" id="GO:0000160">
    <property type="term" value="P:phosphorelay signal transduction system"/>
    <property type="evidence" value="ECO:0007669"/>
    <property type="project" value="InterPro"/>
</dbReference>
<dbReference type="CDD" id="cd15831">
    <property type="entry name" value="BTAD"/>
    <property type="match status" value="1"/>
</dbReference>
<comment type="similarity">
    <text evidence="1">Belongs to the AfsR/DnrI/RedD regulatory family.</text>
</comment>